<reference evidence="1" key="4">
    <citation type="submission" date="2022-06" db="EMBL/GenBank/DDBJ databases">
        <title>Isolation of gut microbiota from human fecal samples.</title>
        <authorList>
            <person name="Pamer E.G."/>
            <person name="Barat B."/>
            <person name="Waligurski E."/>
            <person name="Medina S."/>
            <person name="Paddock L."/>
            <person name="Mostad J."/>
        </authorList>
    </citation>
    <scope>NUCLEOTIDE SEQUENCE</scope>
    <source>
        <strain evidence="1">DFI.7.96</strain>
    </source>
</reference>
<keyword evidence="5" id="KW-1185">Reference proteome</keyword>
<dbReference type="Proteomes" id="UP001205063">
    <property type="component" value="Unassembled WGS sequence"/>
</dbReference>
<gene>
    <name evidence="2" type="ORF">GT747_00140</name>
    <name evidence="1" type="ORF">NE646_11330</name>
    <name evidence="3" type="ORF">SAMN05444424_1851</name>
</gene>
<organism evidence="3 4">
    <name type="scientific">Bittarella massiliensis</name>
    <name type="common">ex Durand et al. 2017</name>
    <dbReference type="NCBI Taxonomy" id="1720313"/>
    <lineage>
        <taxon>Bacteria</taxon>
        <taxon>Bacillati</taxon>
        <taxon>Bacillota</taxon>
        <taxon>Clostridia</taxon>
        <taxon>Eubacteriales</taxon>
        <taxon>Oscillospiraceae</taxon>
        <taxon>Bittarella (ex Durand et al. 2017)</taxon>
    </lineage>
</organism>
<name>A0AAQ1RWD3_9FIRM</name>
<evidence type="ECO:0000313" key="3">
    <source>
        <dbReference type="EMBL" id="SHG20161.1"/>
    </source>
</evidence>
<dbReference type="Proteomes" id="UP000474718">
    <property type="component" value="Unassembled WGS sequence"/>
</dbReference>
<accession>A0AAQ1RWD3</accession>
<dbReference type="EMBL" id="FQVY01000002">
    <property type="protein sequence ID" value="SHG20161.1"/>
    <property type="molecule type" value="Genomic_DNA"/>
</dbReference>
<dbReference type="Proteomes" id="UP000184089">
    <property type="component" value="Unassembled WGS sequence"/>
</dbReference>
<dbReference type="AlphaFoldDB" id="A0AAQ1RWD3"/>
<reference evidence="3" key="1">
    <citation type="submission" date="2016-11" db="EMBL/GenBank/DDBJ databases">
        <authorList>
            <person name="Varghese N."/>
            <person name="Submissions S."/>
        </authorList>
    </citation>
    <scope>NUCLEOTIDE SEQUENCE</scope>
    <source>
        <strain evidence="3">DSM 4029</strain>
    </source>
</reference>
<evidence type="ECO:0000313" key="1">
    <source>
        <dbReference type="EMBL" id="MCQ4950254.1"/>
    </source>
</evidence>
<proteinExistence type="predicted"/>
<evidence type="ECO:0000313" key="4">
    <source>
        <dbReference type="Proteomes" id="UP000184089"/>
    </source>
</evidence>
<sequence>MAKRDFLRELVPVTLFRDGGEYRDDAVVIVNGKTWIIRRGEPVMVPRFVALALRDAERQRQAARALMGRCEGSLR</sequence>
<evidence type="ECO:0000313" key="5">
    <source>
        <dbReference type="Proteomes" id="UP000474718"/>
    </source>
</evidence>
<protein>
    <submittedName>
        <fullName evidence="3">Uncharacterized protein</fullName>
    </submittedName>
</protein>
<dbReference type="RefSeq" id="WP_021660552.1">
    <property type="nucleotide sequence ID" value="NZ_FQVY01000002.1"/>
</dbReference>
<reference evidence="2 5" key="3">
    <citation type="journal article" date="2019" name="Nat. Med.">
        <title>A library of human gut bacterial isolates paired with longitudinal multiomics data enables mechanistic microbiome research.</title>
        <authorList>
            <person name="Poyet M."/>
            <person name="Groussin M."/>
            <person name="Gibbons S.M."/>
            <person name="Avila-Pacheco J."/>
            <person name="Jiang X."/>
            <person name="Kearney S.M."/>
            <person name="Perrotta A.R."/>
            <person name="Berdy B."/>
            <person name="Zhao S."/>
            <person name="Lieberman T.D."/>
            <person name="Swanson P.K."/>
            <person name="Smith M."/>
            <person name="Roesemann S."/>
            <person name="Alexander J.E."/>
            <person name="Rich S.A."/>
            <person name="Livny J."/>
            <person name="Vlamakis H."/>
            <person name="Clish C."/>
            <person name="Bullock K."/>
            <person name="Deik A."/>
            <person name="Scott J."/>
            <person name="Pierce K.A."/>
            <person name="Xavier R.J."/>
            <person name="Alm E.J."/>
        </authorList>
    </citation>
    <scope>NUCLEOTIDE SEQUENCE [LARGE SCALE GENOMIC DNA]</scope>
    <source>
        <strain evidence="2 5">BIOML-A2</strain>
    </source>
</reference>
<comment type="caution">
    <text evidence="3">The sequence shown here is derived from an EMBL/GenBank/DDBJ whole genome shotgun (WGS) entry which is preliminary data.</text>
</comment>
<dbReference type="EMBL" id="WWVX01000001">
    <property type="protein sequence ID" value="MZL68183.1"/>
    <property type="molecule type" value="Genomic_DNA"/>
</dbReference>
<reference evidence="4" key="2">
    <citation type="submission" date="2016-11" db="EMBL/GenBank/DDBJ databases">
        <authorList>
            <person name="Jaros S."/>
            <person name="Januszkiewicz K."/>
            <person name="Wedrychowicz H."/>
        </authorList>
    </citation>
    <scope>NUCLEOTIDE SEQUENCE [LARGE SCALE GENOMIC DNA]</scope>
    <source>
        <strain evidence="4">DSM 4029</strain>
    </source>
</reference>
<evidence type="ECO:0000313" key="2">
    <source>
        <dbReference type="EMBL" id="MZL68183.1"/>
    </source>
</evidence>
<dbReference type="EMBL" id="JANGAB010000007">
    <property type="protein sequence ID" value="MCQ4950254.1"/>
    <property type="molecule type" value="Genomic_DNA"/>
</dbReference>